<feature type="domain" description="Nab N-terminal" evidence="1">
    <location>
        <begin position="42"/>
        <end position="99"/>
    </location>
</feature>
<feature type="non-terminal residue" evidence="2">
    <location>
        <position position="1"/>
    </location>
</feature>
<dbReference type="Pfam" id="PF04904">
    <property type="entry name" value="SAM_NCD1"/>
    <property type="match status" value="1"/>
</dbReference>
<comment type="caution">
    <text evidence="2">The sequence shown here is derived from an EMBL/GenBank/DDBJ whole genome shotgun (WGS) entry which is preliminary data.</text>
</comment>
<dbReference type="InterPro" id="IPR006988">
    <property type="entry name" value="Nab_N"/>
</dbReference>
<dbReference type="Gene3D" id="1.10.150.50">
    <property type="entry name" value="Transcription Factor, Ets-1"/>
    <property type="match status" value="1"/>
</dbReference>
<accession>X6LQL7</accession>
<evidence type="ECO:0000259" key="1">
    <source>
        <dbReference type="Pfam" id="PF04904"/>
    </source>
</evidence>
<dbReference type="GO" id="GO:0003712">
    <property type="term" value="F:transcription coregulator activity"/>
    <property type="evidence" value="ECO:0007669"/>
    <property type="project" value="InterPro"/>
</dbReference>
<dbReference type="EMBL" id="ASPP01034293">
    <property type="protein sequence ID" value="ETO03040.1"/>
    <property type="molecule type" value="Genomic_DNA"/>
</dbReference>
<reference evidence="2 3" key="1">
    <citation type="journal article" date="2013" name="Curr. Biol.">
        <title>The Genome of the Foraminiferan Reticulomyxa filosa.</title>
        <authorList>
            <person name="Glockner G."/>
            <person name="Hulsmann N."/>
            <person name="Schleicher M."/>
            <person name="Noegel A.A."/>
            <person name="Eichinger L."/>
            <person name="Gallinger C."/>
            <person name="Pawlowski J."/>
            <person name="Sierra R."/>
            <person name="Euteneuer U."/>
            <person name="Pillet L."/>
            <person name="Moustafa A."/>
            <person name="Platzer M."/>
            <person name="Groth M."/>
            <person name="Szafranski K."/>
            <person name="Schliwa M."/>
        </authorList>
    </citation>
    <scope>NUCLEOTIDE SEQUENCE [LARGE SCALE GENOMIC DNA]</scope>
</reference>
<dbReference type="Proteomes" id="UP000023152">
    <property type="component" value="Unassembled WGS sequence"/>
</dbReference>
<protein>
    <recommendedName>
        <fullName evidence="1">Nab N-terminal domain-containing protein</fullName>
    </recommendedName>
</protein>
<proteinExistence type="predicted"/>
<sequence>EAGITDKEGLKVDFDEVCNLLDLSDEKKDKFKKAVFATNEDEIQKLCEDCNIVQFKDALVKAGYTDINMLLNKTEEELDEIGEEVGMQSEHFRKFKTAVVKQQFEVNTTIATTCIFFGKKIKDK</sequence>
<dbReference type="InterPro" id="IPR013761">
    <property type="entry name" value="SAM/pointed_sf"/>
</dbReference>
<dbReference type="AlphaFoldDB" id="X6LQL7"/>
<dbReference type="GO" id="GO:0006355">
    <property type="term" value="P:regulation of DNA-templated transcription"/>
    <property type="evidence" value="ECO:0007669"/>
    <property type="project" value="InterPro"/>
</dbReference>
<gene>
    <name evidence="2" type="ORF">RFI_34370</name>
</gene>
<evidence type="ECO:0000313" key="2">
    <source>
        <dbReference type="EMBL" id="ETO03040.1"/>
    </source>
</evidence>
<keyword evidence="3" id="KW-1185">Reference proteome</keyword>
<dbReference type="GO" id="GO:0005634">
    <property type="term" value="C:nucleus"/>
    <property type="evidence" value="ECO:0007669"/>
    <property type="project" value="InterPro"/>
</dbReference>
<evidence type="ECO:0000313" key="3">
    <source>
        <dbReference type="Proteomes" id="UP000023152"/>
    </source>
</evidence>
<name>X6LQL7_RETFI</name>
<organism evidence="2 3">
    <name type="scientific">Reticulomyxa filosa</name>
    <dbReference type="NCBI Taxonomy" id="46433"/>
    <lineage>
        <taxon>Eukaryota</taxon>
        <taxon>Sar</taxon>
        <taxon>Rhizaria</taxon>
        <taxon>Retaria</taxon>
        <taxon>Foraminifera</taxon>
        <taxon>Monothalamids</taxon>
        <taxon>Reticulomyxidae</taxon>
        <taxon>Reticulomyxa</taxon>
    </lineage>
</organism>